<organism evidence="2 3">
    <name type="scientific">Elysia crispata</name>
    <name type="common">lettuce slug</name>
    <dbReference type="NCBI Taxonomy" id="231223"/>
    <lineage>
        <taxon>Eukaryota</taxon>
        <taxon>Metazoa</taxon>
        <taxon>Spiralia</taxon>
        <taxon>Lophotrochozoa</taxon>
        <taxon>Mollusca</taxon>
        <taxon>Gastropoda</taxon>
        <taxon>Heterobranchia</taxon>
        <taxon>Euthyneura</taxon>
        <taxon>Panpulmonata</taxon>
        <taxon>Sacoglossa</taxon>
        <taxon>Placobranchoidea</taxon>
        <taxon>Plakobranchidae</taxon>
        <taxon>Elysia</taxon>
    </lineage>
</organism>
<evidence type="ECO:0000256" key="1">
    <source>
        <dbReference type="SAM" id="Phobius"/>
    </source>
</evidence>
<accession>A0AAE1CSH6</accession>
<dbReference type="EMBL" id="JAWDGP010006922">
    <property type="protein sequence ID" value="KAK3732998.1"/>
    <property type="molecule type" value="Genomic_DNA"/>
</dbReference>
<keyword evidence="1" id="KW-0472">Membrane</keyword>
<keyword evidence="3" id="KW-1185">Reference proteome</keyword>
<dbReference type="AlphaFoldDB" id="A0AAE1CSH6"/>
<reference evidence="2" key="1">
    <citation type="journal article" date="2023" name="G3 (Bethesda)">
        <title>A reference genome for the long-term kleptoplast-retaining sea slug Elysia crispata morphotype clarki.</title>
        <authorList>
            <person name="Eastman K.E."/>
            <person name="Pendleton A.L."/>
            <person name="Shaikh M.A."/>
            <person name="Suttiyut T."/>
            <person name="Ogas R."/>
            <person name="Tomko P."/>
            <person name="Gavelis G."/>
            <person name="Widhalm J.R."/>
            <person name="Wisecaver J.H."/>
        </authorList>
    </citation>
    <scope>NUCLEOTIDE SEQUENCE</scope>
    <source>
        <strain evidence="2">ECLA1</strain>
    </source>
</reference>
<evidence type="ECO:0000313" key="3">
    <source>
        <dbReference type="Proteomes" id="UP001283361"/>
    </source>
</evidence>
<sequence length="80" mass="8903">MYGDRNTLHEHYSEDLEGRCTKNKMFRVTRLMRVSCGGVIGFSIVAIIIVIIGIAVCLNPSKPNRVSPVAEETSNITSRH</sequence>
<evidence type="ECO:0000313" key="2">
    <source>
        <dbReference type="EMBL" id="KAK3732998.1"/>
    </source>
</evidence>
<protein>
    <submittedName>
        <fullName evidence="2">Uncharacterized protein</fullName>
    </submittedName>
</protein>
<feature type="transmembrane region" description="Helical" evidence="1">
    <location>
        <begin position="31"/>
        <end position="56"/>
    </location>
</feature>
<dbReference type="Proteomes" id="UP001283361">
    <property type="component" value="Unassembled WGS sequence"/>
</dbReference>
<gene>
    <name evidence="2" type="ORF">RRG08_002603</name>
</gene>
<keyword evidence="1" id="KW-1133">Transmembrane helix</keyword>
<comment type="caution">
    <text evidence="2">The sequence shown here is derived from an EMBL/GenBank/DDBJ whole genome shotgun (WGS) entry which is preliminary data.</text>
</comment>
<proteinExistence type="predicted"/>
<name>A0AAE1CSH6_9GAST</name>
<keyword evidence="1" id="KW-0812">Transmembrane</keyword>